<feature type="signal peptide" evidence="1">
    <location>
        <begin position="1"/>
        <end position="19"/>
    </location>
</feature>
<name>A0A8J7PBQ7_9BACT</name>
<evidence type="ECO:0000313" key="3">
    <source>
        <dbReference type="Proteomes" id="UP000664277"/>
    </source>
</evidence>
<accession>A0A8J7PBQ7</accession>
<comment type="caution">
    <text evidence="2">The sequence shown here is derived from an EMBL/GenBank/DDBJ whole genome shotgun (WGS) entry which is preliminary data.</text>
</comment>
<evidence type="ECO:0000256" key="1">
    <source>
        <dbReference type="SAM" id="SignalP"/>
    </source>
</evidence>
<dbReference type="AlphaFoldDB" id="A0A8J7PBQ7"/>
<organism evidence="2 3">
    <name type="scientific">Candidatus Obscuribacter phosphatis</name>
    <dbReference type="NCBI Taxonomy" id="1906157"/>
    <lineage>
        <taxon>Bacteria</taxon>
        <taxon>Bacillati</taxon>
        <taxon>Candidatus Melainabacteria</taxon>
        <taxon>Candidatus Obscuribacterales</taxon>
        <taxon>Candidatus Obscuribacteraceae</taxon>
        <taxon>Candidatus Obscuribacter</taxon>
    </lineage>
</organism>
<keyword evidence="1" id="KW-0732">Signal</keyword>
<dbReference type="Proteomes" id="UP000664277">
    <property type="component" value="Unassembled WGS sequence"/>
</dbReference>
<reference evidence="2" key="1">
    <citation type="submission" date="2021-02" db="EMBL/GenBank/DDBJ databases">
        <title>Genome-Resolved Metagenomics of a Microbial Community Performing Photosynthetic Biological Nutrient Removal.</title>
        <authorList>
            <person name="Mcdaniel E.A."/>
        </authorList>
    </citation>
    <scope>NUCLEOTIDE SEQUENCE</scope>
    <source>
        <strain evidence="2">UWPOB_OBS1</strain>
    </source>
</reference>
<protein>
    <recommendedName>
        <fullName evidence="4">Tetratricopeptide repeat protein</fullName>
    </recommendedName>
</protein>
<evidence type="ECO:0000313" key="2">
    <source>
        <dbReference type="EMBL" id="MBN8658973.1"/>
    </source>
</evidence>
<feature type="chain" id="PRO_5035273506" description="Tetratricopeptide repeat protein" evidence="1">
    <location>
        <begin position="20"/>
        <end position="239"/>
    </location>
</feature>
<gene>
    <name evidence="2" type="ORF">J0M35_01315</name>
</gene>
<proteinExistence type="predicted"/>
<sequence length="239" mass="27177">MFRLVLLVCALFTCFLARQKCLTAFVGAPIETGSRLPRAAAVKLVSLGYDQLLADLYWLKFISYEGDNRARLLDGYASASAYLELITGLDPRFTEAYWFASFSVGADQRRPDLADAILQTGIERNPDNWYLPYIAGLNAYLNWHDEAKAAKYYRMAARFPEAPRWLAGQAKILESGIPSIVKKIRTWDAIYRSNEPEKVRNRAKEQLIALWLAVFNSNAGKQIKERARQALIDLDYQVN</sequence>
<dbReference type="SUPFAM" id="SSF48452">
    <property type="entry name" value="TPR-like"/>
    <property type="match status" value="1"/>
</dbReference>
<dbReference type="EMBL" id="JAFLCK010000001">
    <property type="protein sequence ID" value="MBN8658973.1"/>
    <property type="molecule type" value="Genomic_DNA"/>
</dbReference>
<dbReference type="InterPro" id="IPR011990">
    <property type="entry name" value="TPR-like_helical_dom_sf"/>
</dbReference>
<evidence type="ECO:0008006" key="4">
    <source>
        <dbReference type="Google" id="ProtNLM"/>
    </source>
</evidence>